<feature type="transmembrane region" description="Helical" evidence="6">
    <location>
        <begin position="208"/>
        <end position="229"/>
    </location>
</feature>
<dbReference type="RefSeq" id="WP_310912750.1">
    <property type="nucleotide sequence ID" value="NZ_JAVLVT010000005.1"/>
</dbReference>
<proteinExistence type="predicted"/>
<accession>A0ABU2H7C8</accession>
<dbReference type="Pfam" id="PF03006">
    <property type="entry name" value="HlyIII"/>
    <property type="match status" value="1"/>
</dbReference>
<feature type="transmembrane region" description="Helical" evidence="6">
    <location>
        <begin position="173"/>
        <end position="193"/>
    </location>
</feature>
<evidence type="ECO:0000313" key="7">
    <source>
        <dbReference type="EMBL" id="MDS1271216.1"/>
    </source>
</evidence>
<evidence type="ECO:0000256" key="2">
    <source>
        <dbReference type="ARBA" id="ARBA00022692"/>
    </source>
</evidence>
<keyword evidence="2 6" id="KW-0812">Transmembrane</keyword>
<dbReference type="PANTHER" id="PTHR20855">
    <property type="entry name" value="ADIPOR/PROGESTIN RECEPTOR-RELATED"/>
    <property type="match status" value="1"/>
</dbReference>
<feature type="transmembrane region" description="Helical" evidence="6">
    <location>
        <begin position="95"/>
        <end position="113"/>
    </location>
</feature>
<feature type="transmembrane region" description="Helical" evidence="6">
    <location>
        <begin position="120"/>
        <end position="139"/>
    </location>
</feature>
<keyword evidence="4 6" id="KW-0472">Membrane</keyword>
<dbReference type="InterPro" id="IPR004254">
    <property type="entry name" value="AdipoR/HlyIII-related"/>
</dbReference>
<evidence type="ECO:0000256" key="3">
    <source>
        <dbReference type="ARBA" id="ARBA00022989"/>
    </source>
</evidence>
<feature type="transmembrane region" description="Helical" evidence="6">
    <location>
        <begin position="61"/>
        <end position="79"/>
    </location>
</feature>
<sequence>MSSTDTSPTRPPVADRPSGHHPHRPRLRGWLHLGTTPLAMAAGIVLIVLSPTPAARAASGIYAATAVLLFAVSAAYHLGRWSPVPHSLLRRLDHANIYLIIAGTYTPFLVLALSGPLRQWMLGTVWTAALIGVTFTVCWPSAPRWLSTICYLALGWIAVVFARDLVLATPTVVWILVLVGGVLYSLGAVTYASRWPDPHPGWFGFHEVFHALTVVAFVCQYVAVSFLVYTTAT</sequence>
<evidence type="ECO:0000313" key="8">
    <source>
        <dbReference type="Proteomes" id="UP001250214"/>
    </source>
</evidence>
<evidence type="ECO:0000256" key="1">
    <source>
        <dbReference type="ARBA" id="ARBA00004141"/>
    </source>
</evidence>
<keyword evidence="3 6" id="KW-1133">Transmembrane helix</keyword>
<comment type="caution">
    <text evidence="7">The sequence shown here is derived from an EMBL/GenBank/DDBJ whole genome shotgun (WGS) entry which is preliminary data.</text>
</comment>
<gene>
    <name evidence="7" type="ORF">RIF23_13010</name>
</gene>
<evidence type="ECO:0000256" key="4">
    <source>
        <dbReference type="ARBA" id="ARBA00023136"/>
    </source>
</evidence>
<organism evidence="7 8">
    <name type="scientific">Lipingzhangella rawalii</name>
    <dbReference type="NCBI Taxonomy" id="2055835"/>
    <lineage>
        <taxon>Bacteria</taxon>
        <taxon>Bacillati</taxon>
        <taxon>Actinomycetota</taxon>
        <taxon>Actinomycetes</taxon>
        <taxon>Streptosporangiales</taxon>
        <taxon>Nocardiopsidaceae</taxon>
        <taxon>Lipingzhangella</taxon>
    </lineage>
</organism>
<feature type="transmembrane region" description="Helical" evidence="6">
    <location>
        <begin position="30"/>
        <end position="49"/>
    </location>
</feature>
<feature type="transmembrane region" description="Helical" evidence="6">
    <location>
        <begin position="145"/>
        <end position="166"/>
    </location>
</feature>
<protein>
    <submittedName>
        <fullName evidence="7">Hemolysin III family protein</fullName>
    </submittedName>
</protein>
<keyword evidence="8" id="KW-1185">Reference proteome</keyword>
<dbReference type="EMBL" id="JAVLVT010000005">
    <property type="protein sequence ID" value="MDS1271216.1"/>
    <property type="molecule type" value="Genomic_DNA"/>
</dbReference>
<evidence type="ECO:0000256" key="6">
    <source>
        <dbReference type="SAM" id="Phobius"/>
    </source>
</evidence>
<dbReference type="Proteomes" id="UP001250214">
    <property type="component" value="Unassembled WGS sequence"/>
</dbReference>
<reference evidence="8" key="1">
    <citation type="submission" date="2023-07" db="EMBL/GenBank/DDBJ databases">
        <title>Novel species in the genus Lipingzhangella isolated from Sambhar Salt Lake.</title>
        <authorList>
            <person name="Jiya N."/>
            <person name="Kajale S."/>
            <person name="Sharma A."/>
        </authorList>
    </citation>
    <scope>NUCLEOTIDE SEQUENCE [LARGE SCALE GENOMIC DNA]</scope>
    <source>
        <strain evidence="8">LS1_29</strain>
    </source>
</reference>
<name>A0ABU2H7C8_9ACTN</name>
<evidence type="ECO:0000256" key="5">
    <source>
        <dbReference type="SAM" id="MobiDB-lite"/>
    </source>
</evidence>
<dbReference type="PANTHER" id="PTHR20855:SF3">
    <property type="entry name" value="LD03007P"/>
    <property type="match status" value="1"/>
</dbReference>
<feature type="region of interest" description="Disordered" evidence="5">
    <location>
        <begin position="1"/>
        <end position="26"/>
    </location>
</feature>
<comment type="subcellular location">
    <subcellularLocation>
        <location evidence="1">Membrane</location>
        <topology evidence="1">Multi-pass membrane protein</topology>
    </subcellularLocation>
</comment>